<dbReference type="Pfam" id="PF01965">
    <property type="entry name" value="DJ-1_PfpI"/>
    <property type="match status" value="1"/>
</dbReference>
<dbReference type="InterPro" id="IPR029062">
    <property type="entry name" value="Class_I_gatase-like"/>
</dbReference>
<keyword evidence="3" id="KW-1185">Reference proteome</keyword>
<dbReference type="AlphaFoldDB" id="A0A6I6LI76"/>
<dbReference type="InterPro" id="IPR002818">
    <property type="entry name" value="DJ-1/PfpI"/>
</dbReference>
<accession>A0A6I6LI76</accession>
<reference evidence="3" key="1">
    <citation type="submission" date="2019-01" db="EMBL/GenBank/DDBJ databases">
        <title>Sphingorhabdus lacus sp.nov., isolated from an oligotrophic freshwater lake.</title>
        <authorList>
            <person name="Park M."/>
        </authorList>
    </citation>
    <scope>NUCLEOTIDE SEQUENCE [LARGE SCALE GENOMIC DNA]</scope>
    <source>
        <strain evidence="3">IMCC1753</strain>
    </source>
</reference>
<dbReference type="InterPro" id="IPR052158">
    <property type="entry name" value="INH-QAR"/>
</dbReference>
<sequence>MRAVGEIRRPFAFGRRHANHAPMNIVFVLFDNVTQLDFAGPVQFLSRLPGSTVQIVSKDGKAVTTDCGFSIVPNASFADCRPADIICVPGGHGVRQAVGDAAIVDFVRQQGAQAKWVTSVCTGAFILGVAGLLQDKQATCHWAYTQLLPMVGATHKAARVVRDGNVVTAGGVTSGIDFALELIALIAGEDVARTLQLALEYDPAPPFQGGTPETTSPDVLHNLRARVYDRAAEQMEEALRDSGMVG</sequence>
<dbReference type="CDD" id="cd03139">
    <property type="entry name" value="GATase1_PfpI_2"/>
    <property type="match status" value="1"/>
</dbReference>
<dbReference type="EMBL" id="CP035733">
    <property type="protein sequence ID" value="QGY81932.1"/>
    <property type="molecule type" value="Genomic_DNA"/>
</dbReference>
<evidence type="ECO:0000313" key="3">
    <source>
        <dbReference type="Proteomes" id="UP000428803"/>
    </source>
</evidence>
<evidence type="ECO:0000313" key="2">
    <source>
        <dbReference type="EMBL" id="QGY81932.1"/>
    </source>
</evidence>
<dbReference type="GO" id="GO:0006355">
    <property type="term" value="P:regulation of DNA-templated transcription"/>
    <property type="evidence" value="ECO:0007669"/>
    <property type="project" value="TreeGrafter"/>
</dbReference>
<organism evidence="2 3">
    <name type="scientific">Sphingorhabdus lacus</name>
    <dbReference type="NCBI Taxonomy" id="392610"/>
    <lineage>
        <taxon>Bacteria</taxon>
        <taxon>Pseudomonadati</taxon>
        <taxon>Pseudomonadota</taxon>
        <taxon>Alphaproteobacteria</taxon>
        <taxon>Sphingomonadales</taxon>
        <taxon>Sphingomonadaceae</taxon>
        <taxon>Sphingorhabdus</taxon>
    </lineage>
</organism>
<dbReference type="OrthoDB" id="186587at2"/>
<dbReference type="Gene3D" id="3.40.50.880">
    <property type="match status" value="1"/>
</dbReference>
<dbReference type="KEGG" id="slaa:EUU25_15695"/>
<dbReference type="PANTHER" id="PTHR43130:SF2">
    <property type="entry name" value="DJ-1_PFPI DOMAIN-CONTAINING PROTEIN"/>
    <property type="match status" value="1"/>
</dbReference>
<dbReference type="PANTHER" id="PTHR43130">
    <property type="entry name" value="ARAC-FAMILY TRANSCRIPTIONAL REGULATOR"/>
    <property type="match status" value="1"/>
</dbReference>
<feature type="domain" description="DJ-1/PfpI" evidence="1">
    <location>
        <begin position="24"/>
        <end position="184"/>
    </location>
</feature>
<protein>
    <submittedName>
        <fullName evidence="2">DJ-1/PfpI family protein</fullName>
    </submittedName>
</protein>
<dbReference type="Proteomes" id="UP000428803">
    <property type="component" value="Chromosome"/>
</dbReference>
<gene>
    <name evidence="2" type="ORF">EUU25_15695</name>
</gene>
<proteinExistence type="predicted"/>
<name>A0A6I6LI76_9SPHN</name>
<dbReference type="SUPFAM" id="SSF52317">
    <property type="entry name" value="Class I glutamine amidotransferase-like"/>
    <property type="match status" value="1"/>
</dbReference>
<evidence type="ECO:0000259" key="1">
    <source>
        <dbReference type="Pfam" id="PF01965"/>
    </source>
</evidence>